<dbReference type="EMBL" id="PYWC01000038">
    <property type="protein sequence ID" value="PWW76125.1"/>
    <property type="molecule type" value="Genomic_DNA"/>
</dbReference>
<gene>
    <name evidence="1" type="ORF">C7212DRAFT_363978</name>
</gene>
<reference evidence="1 2" key="1">
    <citation type="submission" date="2018-03" db="EMBL/GenBank/DDBJ databases">
        <title>Genomes of Pezizomycetes fungi and the evolution of truffles.</title>
        <authorList>
            <person name="Murat C."/>
            <person name="Payen T."/>
            <person name="Noel B."/>
            <person name="Kuo A."/>
            <person name="Martin F.M."/>
        </authorList>
    </citation>
    <scope>NUCLEOTIDE SEQUENCE [LARGE SCALE GENOMIC DNA]</scope>
    <source>
        <strain evidence="1">091103-1</strain>
    </source>
</reference>
<evidence type="ECO:0000313" key="2">
    <source>
        <dbReference type="Proteomes" id="UP000246991"/>
    </source>
</evidence>
<keyword evidence="2" id="KW-1185">Reference proteome</keyword>
<comment type="caution">
    <text evidence="1">The sequence shown here is derived from an EMBL/GenBank/DDBJ whole genome shotgun (WGS) entry which is preliminary data.</text>
</comment>
<name>A0A317SNZ7_9PEZI</name>
<protein>
    <submittedName>
        <fullName evidence="1">Uncharacterized protein</fullName>
    </submittedName>
</protein>
<accession>A0A317SNZ7</accession>
<dbReference type="Proteomes" id="UP000246991">
    <property type="component" value="Unassembled WGS sequence"/>
</dbReference>
<proteinExistence type="predicted"/>
<evidence type="ECO:0000313" key="1">
    <source>
        <dbReference type="EMBL" id="PWW76125.1"/>
    </source>
</evidence>
<dbReference type="AlphaFoldDB" id="A0A317SNZ7"/>
<organism evidence="1 2">
    <name type="scientific">Tuber magnatum</name>
    <name type="common">white Piedmont truffle</name>
    <dbReference type="NCBI Taxonomy" id="42249"/>
    <lineage>
        <taxon>Eukaryota</taxon>
        <taxon>Fungi</taxon>
        <taxon>Dikarya</taxon>
        <taxon>Ascomycota</taxon>
        <taxon>Pezizomycotina</taxon>
        <taxon>Pezizomycetes</taxon>
        <taxon>Pezizales</taxon>
        <taxon>Tuberaceae</taxon>
        <taxon>Tuber</taxon>
    </lineage>
</organism>
<sequence>MSSLPTDYHATVLKTLRQIIAYLTSTLALFPTSPVAAPRPLRQSIRGSLSHLLTCAEGIYALRLAQGFRDEAVLADVVARLADGPGGGGGSSGEETDWSIVSDEEWEAEALELRDLGECWVLLLGEFTKRVGWYRWSMVR</sequence>